<accession>A0ABS5ZF47</accession>
<dbReference type="Proteomes" id="UP000690515">
    <property type="component" value="Unassembled WGS sequence"/>
</dbReference>
<reference evidence="2 3" key="1">
    <citation type="submission" date="2021-04" db="EMBL/GenBank/DDBJ databases">
        <authorList>
            <person name="Pira H."/>
            <person name="Risdian C."/>
            <person name="Wink J."/>
        </authorList>
    </citation>
    <scope>NUCLEOTIDE SEQUENCE [LARGE SCALE GENOMIC DNA]</scope>
    <source>
        <strain evidence="2 3">WH53</strain>
    </source>
</reference>
<evidence type="ECO:0000313" key="3">
    <source>
        <dbReference type="Proteomes" id="UP000690515"/>
    </source>
</evidence>
<gene>
    <name evidence="2" type="ORF">KCG35_16145</name>
</gene>
<dbReference type="NCBIfam" id="TIGR02449">
    <property type="entry name" value="TIGR02449 family protein"/>
    <property type="match status" value="1"/>
</dbReference>
<sequence>MDEQLNNMLHHKIDELLALCQQLLEENQTLKASEQTWREERAQLVEKNELARSKVEAMISRLKALEQES</sequence>
<evidence type="ECO:0000256" key="1">
    <source>
        <dbReference type="SAM" id="Coils"/>
    </source>
</evidence>
<proteinExistence type="predicted"/>
<dbReference type="EMBL" id="JAGSOY010000042">
    <property type="protein sequence ID" value="MBU2712600.1"/>
    <property type="molecule type" value="Genomic_DNA"/>
</dbReference>
<comment type="caution">
    <text evidence="2">The sequence shown here is derived from an EMBL/GenBank/DDBJ whole genome shotgun (WGS) entry which is preliminary data.</text>
</comment>
<dbReference type="RefSeq" id="WP_215820828.1">
    <property type="nucleotide sequence ID" value="NZ_JAGSOY010000042.1"/>
</dbReference>
<evidence type="ECO:0000313" key="2">
    <source>
        <dbReference type="EMBL" id="MBU2712600.1"/>
    </source>
</evidence>
<feature type="coiled-coil region" evidence="1">
    <location>
        <begin position="6"/>
        <end position="68"/>
    </location>
</feature>
<keyword evidence="1" id="KW-0175">Coiled coil</keyword>
<protein>
    <submittedName>
        <fullName evidence="2">TIGR02449 family protein</fullName>
    </submittedName>
</protein>
<organism evidence="2 3">
    <name type="scientific">Zooshikella harenae</name>
    <dbReference type="NCBI Taxonomy" id="2827238"/>
    <lineage>
        <taxon>Bacteria</taxon>
        <taxon>Pseudomonadati</taxon>
        <taxon>Pseudomonadota</taxon>
        <taxon>Gammaproteobacteria</taxon>
        <taxon>Oceanospirillales</taxon>
        <taxon>Zooshikellaceae</taxon>
        <taxon>Zooshikella</taxon>
    </lineage>
</organism>
<keyword evidence="3" id="KW-1185">Reference proteome</keyword>
<dbReference type="InterPro" id="IPR012662">
    <property type="entry name" value="CHP02449"/>
</dbReference>
<name>A0ABS5ZF47_9GAMM</name>